<accession>A0ABX8QPT7</accession>
<feature type="domain" description="Histidine kinase/HSP90-like ATPase" evidence="2">
    <location>
        <begin position="43"/>
        <end position="132"/>
    </location>
</feature>
<dbReference type="EMBL" id="CP059572">
    <property type="protein sequence ID" value="QXJ20762.1"/>
    <property type="molecule type" value="Genomic_DNA"/>
</dbReference>
<dbReference type="InterPro" id="IPR050267">
    <property type="entry name" value="Anti-sigma-factor_SerPK"/>
</dbReference>
<dbReference type="CDD" id="cd16936">
    <property type="entry name" value="HATPase_RsbW-like"/>
    <property type="match status" value="1"/>
</dbReference>
<organism evidence="3 4">
    <name type="scientific">Actinomadura graeca</name>
    <dbReference type="NCBI Taxonomy" id="2750812"/>
    <lineage>
        <taxon>Bacteria</taxon>
        <taxon>Bacillati</taxon>
        <taxon>Actinomycetota</taxon>
        <taxon>Actinomycetes</taxon>
        <taxon>Streptosporangiales</taxon>
        <taxon>Thermomonosporaceae</taxon>
        <taxon>Actinomadura</taxon>
    </lineage>
</organism>
<keyword evidence="3" id="KW-0067">ATP-binding</keyword>
<proteinExistence type="predicted"/>
<dbReference type="Pfam" id="PF13581">
    <property type="entry name" value="HATPase_c_2"/>
    <property type="match status" value="1"/>
</dbReference>
<protein>
    <submittedName>
        <fullName evidence="3">ATP-binding protein</fullName>
    </submittedName>
</protein>
<keyword evidence="3" id="KW-0547">Nucleotide-binding</keyword>
<keyword evidence="1" id="KW-0418">Kinase</keyword>
<dbReference type="GO" id="GO:0005524">
    <property type="term" value="F:ATP binding"/>
    <property type="evidence" value="ECO:0007669"/>
    <property type="project" value="UniProtKB-KW"/>
</dbReference>
<keyword evidence="4" id="KW-1185">Reference proteome</keyword>
<dbReference type="PANTHER" id="PTHR35526:SF3">
    <property type="entry name" value="ANTI-SIGMA-F FACTOR RSBW"/>
    <property type="match status" value="1"/>
</dbReference>
<dbReference type="Gene3D" id="3.30.565.10">
    <property type="entry name" value="Histidine kinase-like ATPase, C-terminal domain"/>
    <property type="match status" value="1"/>
</dbReference>
<evidence type="ECO:0000259" key="2">
    <source>
        <dbReference type="Pfam" id="PF13581"/>
    </source>
</evidence>
<dbReference type="InterPro" id="IPR003594">
    <property type="entry name" value="HATPase_dom"/>
</dbReference>
<sequence>MGELVIDSGGLVVIGAVTLPGVTRSVGYARWFLRDMLPTGHPVLDDLVTVGSETVCNAIAHTASGKGGRVTISLLAGGDLYRLEVADDGADGRRPRVRVADGAEGGRGLRIVEALSSRWGFWADGHRTVVWAEFRFGNPPGNSDTGLSPGR</sequence>
<evidence type="ECO:0000313" key="4">
    <source>
        <dbReference type="Proteomes" id="UP001049518"/>
    </source>
</evidence>
<dbReference type="SUPFAM" id="SSF55874">
    <property type="entry name" value="ATPase domain of HSP90 chaperone/DNA topoisomerase II/histidine kinase"/>
    <property type="match status" value="1"/>
</dbReference>
<dbReference type="InterPro" id="IPR036890">
    <property type="entry name" value="HATPase_C_sf"/>
</dbReference>
<evidence type="ECO:0000313" key="3">
    <source>
        <dbReference type="EMBL" id="QXJ20762.1"/>
    </source>
</evidence>
<dbReference type="Proteomes" id="UP001049518">
    <property type="component" value="Chromosome"/>
</dbReference>
<name>A0ABX8QPT7_9ACTN</name>
<dbReference type="RefSeq" id="WP_231333864.1">
    <property type="nucleotide sequence ID" value="NZ_CP059572.1"/>
</dbReference>
<gene>
    <name evidence="3" type="ORF">AGRA3207_001532</name>
</gene>
<keyword evidence="1" id="KW-0723">Serine/threonine-protein kinase</keyword>
<keyword evidence="1" id="KW-0808">Transferase</keyword>
<dbReference type="PANTHER" id="PTHR35526">
    <property type="entry name" value="ANTI-SIGMA-F FACTOR RSBW-RELATED"/>
    <property type="match status" value="1"/>
</dbReference>
<evidence type="ECO:0000256" key="1">
    <source>
        <dbReference type="ARBA" id="ARBA00022527"/>
    </source>
</evidence>
<reference evidence="3" key="1">
    <citation type="submission" date="2020-07" db="EMBL/GenBank/DDBJ databases">
        <authorList>
            <person name="Tarantini F.S."/>
            <person name="Hong K.W."/>
            <person name="Chan K.G."/>
        </authorList>
    </citation>
    <scope>NUCLEOTIDE SEQUENCE</scope>
    <source>
        <strain evidence="3">32-07</strain>
    </source>
</reference>